<feature type="compositionally biased region" description="Basic and acidic residues" evidence="1">
    <location>
        <begin position="136"/>
        <end position="154"/>
    </location>
</feature>
<evidence type="ECO:0000313" key="2">
    <source>
        <dbReference type="EMBL" id="PNY27409.1"/>
    </source>
</evidence>
<feature type="region of interest" description="Disordered" evidence="1">
    <location>
        <begin position="38"/>
        <end position="57"/>
    </location>
</feature>
<dbReference type="Proteomes" id="UP000236621">
    <property type="component" value="Unassembled WGS sequence"/>
</dbReference>
<reference evidence="2 3" key="1">
    <citation type="submission" date="2017-08" db="EMBL/GenBank/DDBJ databases">
        <title>Harnessing the power of phylogenomics to disentangle the directionality and signatures of interkingdom host jumping in the parasitic fungal genus Tolypocladium.</title>
        <authorList>
            <person name="Quandt C.A."/>
            <person name="Patterson W."/>
            <person name="Spatafora J.W."/>
        </authorList>
    </citation>
    <scope>NUCLEOTIDE SEQUENCE [LARGE SCALE GENOMIC DNA]</scope>
    <source>
        <strain evidence="2 3">CBS 113982</strain>
    </source>
</reference>
<evidence type="ECO:0000313" key="3">
    <source>
        <dbReference type="Proteomes" id="UP000236621"/>
    </source>
</evidence>
<proteinExistence type="predicted"/>
<evidence type="ECO:0000256" key="1">
    <source>
        <dbReference type="SAM" id="MobiDB-lite"/>
    </source>
</evidence>
<feature type="compositionally biased region" description="Basic residues" evidence="1">
    <location>
        <begin position="93"/>
        <end position="108"/>
    </location>
</feature>
<keyword evidence="3" id="KW-1185">Reference proteome</keyword>
<sequence>MVGAATIGGRRARRLFQPHQRRLQVNGGHLAWSSVSAEGRVGGRGREPRLPQLRARSSASKLGSIRILTPRRPEVHLAALITPQMQAAPDRGRHTRQRKPSKQARHTLRPQYPPRDGQRAGSRARPPARRAVRHASGREPHPCLDHVHGHEQTRRQPPRQTSAHRTRLDLPRDALPIPPVAEQRALEQLVQVKHQARPGQVSRHERRVAGPQPRRSPREPAHDRRHVRPRPWPQVLGARHLRVLLEHLGGADDGTRHGVAGRAAQHRDQRRGHVRAVPERGVDALVGREEGGRGGHPRDDGWPEALVEAAEEDAAVGAVEGLVLRGVAGRLGAGDECLDGVDEDVGRQRRDGGRLMLVSRLGLLTRADVGVRTCQTSAPGPRDMDDCYTRWVMTPKRNAQRDFRARSVLPR</sequence>
<feature type="region of interest" description="Disordered" evidence="1">
    <location>
        <begin position="81"/>
        <end position="174"/>
    </location>
</feature>
<dbReference type="AlphaFoldDB" id="A0A2K3QIS0"/>
<comment type="caution">
    <text evidence="2">The sequence shown here is derived from an EMBL/GenBank/DDBJ whole genome shotgun (WGS) entry which is preliminary data.</text>
</comment>
<feature type="region of interest" description="Disordered" evidence="1">
    <location>
        <begin position="192"/>
        <end position="230"/>
    </location>
</feature>
<organism evidence="2 3">
    <name type="scientific">Tolypocladium capitatum</name>
    <dbReference type="NCBI Taxonomy" id="45235"/>
    <lineage>
        <taxon>Eukaryota</taxon>
        <taxon>Fungi</taxon>
        <taxon>Dikarya</taxon>
        <taxon>Ascomycota</taxon>
        <taxon>Pezizomycotina</taxon>
        <taxon>Sordariomycetes</taxon>
        <taxon>Hypocreomycetidae</taxon>
        <taxon>Hypocreales</taxon>
        <taxon>Ophiocordycipitaceae</taxon>
        <taxon>Tolypocladium</taxon>
    </lineage>
</organism>
<name>A0A2K3QIS0_9HYPO</name>
<protein>
    <submittedName>
        <fullName evidence="2">Uncharacterized protein</fullName>
    </submittedName>
</protein>
<accession>A0A2K3QIS0</accession>
<feature type="region of interest" description="Disordered" evidence="1">
    <location>
        <begin position="252"/>
        <end position="274"/>
    </location>
</feature>
<dbReference type="OrthoDB" id="10510090at2759"/>
<gene>
    <name evidence="2" type="ORF">TCAP_02670</name>
</gene>
<dbReference type="EMBL" id="NRSZ01000409">
    <property type="protein sequence ID" value="PNY27409.1"/>
    <property type="molecule type" value="Genomic_DNA"/>
</dbReference>
<feature type="compositionally biased region" description="Basic residues" evidence="1">
    <location>
        <begin position="126"/>
        <end position="135"/>
    </location>
</feature>